<accession>A0A4U0TJ42</accession>
<feature type="compositionally biased region" description="Low complexity" evidence="2">
    <location>
        <begin position="767"/>
        <end position="779"/>
    </location>
</feature>
<dbReference type="AlphaFoldDB" id="A0A4U0TJ42"/>
<dbReference type="GO" id="GO:0005816">
    <property type="term" value="C:spindle pole body"/>
    <property type="evidence" value="ECO:0007669"/>
    <property type="project" value="TreeGrafter"/>
</dbReference>
<feature type="region of interest" description="Disordered" evidence="2">
    <location>
        <begin position="449"/>
        <end position="477"/>
    </location>
</feature>
<keyword evidence="1" id="KW-0175">Coiled coil</keyword>
<feature type="region of interest" description="Disordered" evidence="2">
    <location>
        <begin position="136"/>
        <end position="220"/>
    </location>
</feature>
<feature type="compositionally biased region" description="Polar residues" evidence="2">
    <location>
        <begin position="211"/>
        <end position="220"/>
    </location>
</feature>
<dbReference type="OrthoDB" id="5559380at2759"/>
<dbReference type="PANTHER" id="PTHR37271:SF1">
    <property type="entry name" value="KARYOGAMY PROTEIN KAR9"/>
    <property type="match status" value="1"/>
</dbReference>
<gene>
    <name evidence="3" type="ORF">B0A50_08583</name>
</gene>
<evidence type="ECO:0000313" key="3">
    <source>
        <dbReference type="EMBL" id="TKA21821.1"/>
    </source>
</evidence>
<dbReference type="EMBL" id="NAJL01000098">
    <property type="protein sequence ID" value="TKA21821.1"/>
    <property type="molecule type" value="Genomic_DNA"/>
</dbReference>
<evidence type="ECO:0000256" key="1">
    <source>
        <dbReference type="SAM" id="Coils"/>
    </source>
</evidence>
<feature type="compositionally biased region" description="Low complexity" evidence="2">
    <location>
        <begin position="849"/>
        <end position="858"/>
    </location>
</feature>
<feature type="region of interest" description="Disordered" evidence="2">
    <location>
        <begin position="820"/>
        <end position="913"/>
    </location>
</feature>
<dbReference type="PANTHER" id="PTHR37271">
    <property type="entry name" value="KARYOGAMY PROTEIN KAR9"/>
    <property type="match status" value="1"/>
</dbReference>
<dbReference type="GO" id="GO:0030473">
    <property type="term" value="P:nuclear migration along microtubule"/>
    <property type="evidence" value="ECO:0007669"/>
    <property type="project" value="TreeGrafter"/>
</dbReference>
<feature type="compositionally biased region" description="Low complexity" evidence="2">
    <location>
        <begin position="188"/>
        <end position="210"/>
    </location>
</feature>
<feature type="compositionally biased region" description="Polar residues" evidence="2">
    <location>
        <begin position="455"/>
        <end position="477"/>
    </location>
</feature>
<feature type="coiled-coil region" evidence="1">
    <location>
        <begin position="522"/>
        <end position="549"/>
    </location>
</feature>
<feature type="region of interest" description="Disordered" evidence="2">
    <location>
        <begin position="662"/>
        <end position="781"/>
    </location>
</feature>
<evidence type="ECO:0000256" key="2">
    <source>
        <dbReference type="SAM" id="MobiDB-lite"/>
    </source>
</evidence>
<dbReference type="GO" id="GO:0031578">
    <property type="term" value="P:mitotic spindle orientation checkpoint signaling"/>
    <property type="evidence" value="ECO:0007669"/>
    <property type="project" value="TreeGrafter"/>
</dbReference>
<feature type="compositionally biased region" description="Low complexity" evidence="2">
    <location>
        <begin position="870"/>
        <end position="893"/>
    </location>
</feature>
<dbReference type="InterPro" id="IPR013889">
    <property type="entry name" value="Karyogamy_KAR9"/>
</dbReference>
<feature type="compositionally biased region" description="Polar residues" evidence="2">
    <location>
        <begin position="675"/>
        <end position="729"/>
    </location>
</feature>
<comment type="caution">
    <text evidence="3">The sequence shown here is derived from an EMBL/GenBank/DDBJ whole genome shotgun (WGS) entry which is preliminary data.</text>
</comment>
<proteinExistence type="predicted"/>
<evidence type="ECO:0000313" key="4">
    <source>
        <dbReference type="Proteomes" id="UP000308549"/>
    </source>
</evidence>
<dbReference type="GO" id="GO:0005938">
    <property type="term" value="C:cell cortex"/>
    <property type="evidence" value="ECO:0007669"/>
    <property type="project" value="TreeGrafter"/>
</dbReference>
<feature type="compositionally biased region" description="Basic and acidic residues" evidence="2">
    <location>
        <begin position="150"/>
        <end position="161"/>
    </location>
</feature>
<dbReference type="Proteomes" id="UP000308549">
    <property type="component" value="Unassembled WGS sequence"/>
</dbReference>
<dbReference type="GO" id="GO:0043332">
    <property type="term" value="C:mating projection tip"/>
    <property type="evidence" value="ECO:0007669"/>
    <property type="project" value="TreeGrafter"/>
</dbReference>
<evidence type="ECO:0008006" key="5">
    <source>
        <dbReference type="Google" id="ProtNLM"/>
    </source>
</evidence>
<name>A0A4U0TJ42_9PEZI</name>
<sequence>MAALAPLILGETSATTATLLDAAPSSPVRSKRVSPGLEVRLHRLAELKRRREAERRRKSSIGRIPEEQLAELERLQQSRQAAVDVVRRGRAWSGPPVRVMPAMGGVRLDGGVVSEAETSNLESDVSSIISISERLAASDTEEEGTAGLQDKQKYRMPDVGKTRLNLRTKEPLSPTPRHVQLSPRRRTSTPTPTTPRSARRASAVAQSPVVTSSPRLSRNNSVETVSESDFYSSGLSRAGSIYTLSRVSFTGQLSQLTGMRLPDANSLAKRISSIPTSQEAAKALSDASDQIRMWIGKAGEVLGGLDAEDDVEWAAAGGRDGIVEVDNAITRFDKLIQVYVVSIERLQERKDVSDLSPEDLMASVSKMEKIITSWRKVKQTLKDVKEQVEVALEFEELWNTVLGEIGGEMEALNRLVFEMEEQRHEGAHSLLNGQHSIDLNELETIVEERPGRGQAPQSNRFSLPLFSPTSPVQPSLSQEAREDSSLLALFARMQPMRASLDFLPMRLSVFHCRGNPLFPTACLDLEQRRDQLEAQWKKLEADAESLRRELGEDKWVLVFRNAGRQALKMCDSIVRSYTKLREAIDLDEQHINAPAYAKKVENYEAKKLHYGPAIERVLAIIDRGVLDRLTVNGEILRLQSDMKRRWQGLQVDMSDMDHALEDNASEGRREKQLRDSVSTVMSSERSTASSLVDTPGSSPASSIVETSRKSSFQGSRTPTPLVNGKTRQASYGKPPVNAARSGSRITSSGSFIPKRTPLTKSSITNLRSSPSPAPTAARASKIELQSSYRPKWISHAKPENRDFLPLSILEPSPYAKSPITPKHNYLRSSSQCASAPAGRSATPTTRNISAPGPSSLSRPPAPSLNPMRNSSLPVPKTTTPTSSPSSLQQQQQPMATKRTRNPRFTIGPDRQAL</sequence>
<organism evidence="3 4">
    <name type="scientific">Salinomyces thailandicus</name>
    <dbReference type="NCBI Taxonomy" id="706561"/>
    <lineage>
        <taxon>Eukaryota</taxon>
        <taxon>Fungi</taxon>
        <taxon>Dikarya</taxon>
        <taxon>Ascomycota</taxon>
        <taxon>Pezizomycotina</taxon>
        <taxon>Dothideomycetes</taxon>
        <taxon>Dothideomycetidae</taxon>
        <taxon>Mycosphaerellales</taxon>
        <taxon>Teratosphaeriaceae</taxon>
        <taxon>Salinomyces</taxon>
    </lineage>
</organism>
<feature type="compositionally biased region" description="Basic and acidic residues" evidence="2">
    <location>
        <begin position="662"/>
        <end position="674"/>
    </location>
</feature>
<reference evidence="3 4" key="1">
    <citation type="submission" date="2017-03" db="EMBL/GenBank/DDBJ databases">
        <title>Genomes of endolithic fungi from Antarctica.</title>
        <authorList>
            <person name="Coleine C."/>
            <person name="Masonjones S."/>
            <person name="Stajich J.E."/>
        </authorList>
    </citation>
    <scope>NUCLEOTIDE SEQUENCE [LARGE SCALE GENOMIC DNA]</scope>
    <source>
        <strain evidence="3 4">CCFEE 6315</strain>
    </source>
</reference>
<keyword evidence="4" id="KW-1185">Reference proteome</keyword>
<dbReference type="Pfam" id="PF08580">
    <property type="entry name" value="KAR9"/>
    <property type="match status" value="1"/>
</dbReference>
<dbReference type="GO" id="GO:0051293">
    <property type="term" value="P:establishment of spindle localization"/>
    <property type="evidence" value="ECO:0007669"/>
    <property type="project" value="TreeGrafter"/>
</dbReference>
<protein>
    <recommendedName>
        <fullName evidence="5">Karyogamy protein</fullName>
    </recommendedName>
</protein>